<keyword evidence="2" id="KW-1185">Reference proteome</keyword>
<accession>A0A0G4M864</accession>
<dbReference type="EMBL" id="CVQH01021417">
    <property type="protein sequence ID" value="CRK30444.1"/>
    <property type="molecule type" value="Genomic_DNA"/>
</dbReference>
<evidence type="ECO:0000313" key="1">
    <source>
        <dbReference type="EMBL" id="CRK30444.1"/>
    </source>
</evidence>
<dbReference type="Proteomes" id="UP000044602">
    <property type="component" value="Unassembled WGS sequence"/>
</dbReference>
<evidence type="ECO:0000313" key="2">
    <source>
        <dbReference type="Proteomes" id="UP000044602"/>
    </source>
</evidence>
<reference evidence="2" key="1">
    <citation type="submission" date="2015-05" db="EMBL/GenBank/DDBJ databases">
        <authorList>
            <person name="Fogelqvist Johan"/>
        </authorList>
    </citation>
    <scope>NUCLEOTIDE SEQUENCE [LARGE SCALE GENOMIC DNA]</scope>
</reference>
<protein>
    <submittedName>
        <fullName evidence="1">Uncharacterized protein</fullName>
    </submittedName>
</protein>
<gene>
    <name evidence="1" type="ORF">BN1708_000960</name>
</gene>
<dbReference type="AlphaFoldDB" id="A0A0G4M864"/>
<proteinExistence type="predicted"/>
<organism evidence="1 2">
    <name type="scientific">Verticillium longisporum</name>
    <name type="common">Verticillium dahliae var. longisporum</name>
    <dbReference type="NCBI Taxonomy" id="100787"/>
    <lineage>
        <taxon>Eukaryota</taxon>
        <taxon>Fungi</taxon>
        <taxon>Dikarya</taxon>
        <taxon>Ascomycota</taxon>
        <taxon>Pezizomycotina</taxon>
        <taxon>Sordariomycetes</taxon>
        <taxon>Hypocreomycetidae</taxon>
        <taxon>Glomerellales</taxon>
        <taxon>Plectosphaerellaceae</taxon>
        <taxon>Verticillium</taxon>
    </lineage>
</organism>
<name>A0A0G4M864_VERLO</name>
<sequence length="172" mass="19073">MAGMQDHRRLHVVIALGKKGGQLPYSSSHIVASSPGEETNPGHERAFLRFAPPSSSSGVSKTPPINVCNRGPRRIFLLEAAENNLAIKEKWRPSLWSRSTKRCGFSVQWWAGPSSAFDRLCFLTLQGSSGPDVMCWDARCWTASSGVRRHWSACSCPVWGYRNDVPRMSRGV</sequence>